<accession>A0ABV5HDU2</accession>
<gene>
    <name evidence="1" type="ORF">ACFFVK_15925</name>
</gene>
<evidence type="ECO:0000313" key="1">
    <source>
        <dbReference type="EMBL" id="MFB9110074.1"/>
    </source>
</evidence>
<dbReference type="RefSeq" id="WP_278009892.1">
    <property type="nucleotide sequence ID" value="NZ_CP121112.1"/>
</dbReference>
<proteinExistence type="predicted"/>
<name>A0ABV5HDU2_9FLAO</name>
<keyword evidence="2" id="KW-1185">Reference proteome</keyword>
<dbReference type="Gene3D" id="1.10.472.60">
    <property type="entry name" value="putative protein disulfide isomerase domain"/>
    <property type="match status" value="1"/>
</dbReference>
<evidence type="ECO:0000313" key="2">
    <source>
        <dbReference type="Proteomes" id="UP001589562"/>
    </source>
</evidence>
<comment type="caution">
    <text evidence="1">The sequence shown here is derived from an EMBL/GenBank/DDBJ whole genome shotgun (WGS) entry which is preliminary data.</text>
</comment>
<dbReference type="EMBL" id="JBHMFE010000020">
    <property type="protein sequence ID" value="MFB9110074.1"/>
    <property type="molecule type" value="Genomic_DNA"/>
</dbReference>
<sequence>MKLIYVMDPLCGWCYGNSVNILKLHDKYKDVLDFEILPAGMWAGENVRKQTKHIAAYIKKHDPQIQQLTGTEFGADYFKFIENENVILDSEIPSRAIISVTRLWPEIVIPFTVEVQRSRYWYGKDLSNEETYLTICDTLNLDKNEFLNTFHSKTVKEETLNTFSRALYYANSYPTLLAEKSNETYILEQGYAAFETITEQIDALLLLN</sequence>
<dbReference type="Proteomes" id="UP001589562">
    <property type="component" value="Unassembled WGS sequence"/>
</dbReference>
<dbReference type="InterPro" id="IPR036249">
    <property type="entry name" value="Thioredoxin-like_sf"/>
</dbReference>
<dbReference type="CDD" id="cd03025">
    <property type="entry name" value="DsbA_FrnE_like"/>
    <property type="match status" value="1"/>
</dbReference>
<organism evidence="1 2">
    <name type="scientific">Flavobacterium gyeonganense</name>
    <dbReference type="NCBI Taxonomy" id="1310418"/>
    <lineage>
        <taxon>Bacteria</taxon>
        <taxon>Pseudomonadati</taxon>
        <taxon>Bacteroidota</taxon>
        <taxon>Flavobacteriia</taxon>
        <taxon>Flavobacteriales</taxon>
        <taxon>Flavobacteriaceae</taxon>
        <taxon>Flavobacterium</taxon>
    </lineage>
</organism>
<reference evidence="1 2" key="1">
    <citation type="submission" date="2024-09" db="EMBL/GenBank/DDBJ databases">
        <authorList>
            <person name="Sun Q."/>
            <person name="Mori K."/>
        </authorList>
    </citation>
    <scope>NUCLEOTIDE SEQUENCE [LARGE SCALE GENOMIC DNA]</scope>
    <source>
        <strain evidence="1 2">CECT 8365</strain>
    </source>
</reference>
<dbReference type="SUPFAM" id="SSF52833">
    <property type="entry name" value="Thioredoxin-like"/>
    <property type="match status" value="1"/>
</dbReference>
<dbReference type="Gene3D" id="3.40.30.10">
    <property type="entry name" value="Glutaredoxin"/>
    <property type="match status" value="1"/>
</dbReference>
<protein>
    <submittedName>
        <fullName evidence="1">DsbA family protein</fullName>
    </submittedName>
</protein>